<dbReference type="PANTHER" id="PTHR12771">
    <property type="entry name" value="ENGULFMENT AND CELL MOTILITY"/>
    <property type="match status" value="1"/>
</dbReference>
<protein>
    <submittedName>
        <fullName evidence="4">ELMO domain-containing protein</fullName>
    </submittedName>
</protein>
<reference evidence="4" key="2">
    <citation type="submission" date="2015-08" db="UniProtKB">
        <authorList>
            <consortium name="WormBaseParasite"/>
        </authorList>
    </citation>
    <scope>IDENTIFICATION</scope>
</reference>
<dbReference type="WBParaSite" id="SVE_1879700.1">
    <property type="protein sequence ID" value="SVE_1879700.1"/>
    <property type="gene ID" value="SVE_1879700"/>
</dbReference>
<dbReference type="Pfam" id="PF11841">
    <property type="entry name" value="ELMO_ARM"/>
    <property type="match status" value="1"/>
</dbReference>
<evidence type="ECO:0000313" key="3">
    <source>
        <dbReference type="Proteomes" id="UP000035680"/>
    </source>
</evidence>
<reference evidence="3" key="1">
    <citation type="submission" date="2014-07" db="EMBL/GenBank/DDBJ databases">
        <authorList>
            <person name="Martin A.A"/>
            <person name="De Silva N."/>
        </authorList>
    </citation>
    <scope>NUCLEOTIDE SEQUENCE</scope>
</reference>
<dbReference type="PROSITE" id="PS51335">
    <property type="entry name" value="ELMO"/>
    <property type="match status" value="1"/>
</dbReference>
<dbReference type="InterPro" id="IPR006816">
    <property type="entry name" value="ELMO_dom"/>
</dbReference>
<dbReference type="GO" id="GO:0007015">
    <property type="term" value="P:actin filament organization"/>
    <property type="evidence" value="ECO:0007669"/>
    <property type="project" value="TreeGrafter"/>
</dbReference>
<dbReference type="InterPro" id="IPR050868">
    <property type="entry name" value="ELMO_domain-containing"/>
</dbReference>
<keyword evidence="3" id="KW-1185">Reference proteome</keyword>
<comment type="function">
    <text evidence="1">Involved in cytoskeletal rearrangements required for phagocytosis of apoptotic cells and cell motility. Acts in association with DOCK1 and CRK. Was initially proposed to be required in complex with DOCK1 to activate Rac Rho small GTPases. May enhance the guanine nucleotide exchange factor (GEF) activity of DOCK1.</text>
</comment>
<dbReference type="Pfam" id="PF04727">
    <property type="entry name" value="ELMO_CED12"/>
    <property type="match status" value="1"/>
</dbReference>
<name>A0A0K0G251_STRVS</name>
<feature type="domain" description="ELMO" evidence="2">
    <location>
        <begin position="376"/>
        <end position="563"/>
    </location>
</feature>
<evidence type="ECO:0000313" key="4">
    <source>
        <dbReference type="WBParaSite" id="SVE_1879700.1"/>
    </source>
</evidence>
<evidence type="ECO:0000259" key="2">
    <source>
        <dbReference type="PROSITE" id="PS51335"/>
    </source>
</evidence>
<dbReference type="Proteomes" id="UP000035680">
    <property type="component" value="Unassembled WGS sequence"/>
</dbReference>
<dbReference type="Pfam" id="PF16457">
    <property type="entry name" value="PH_12"/>
    <property type="match status" value="1"/>
</dbReference>
<dbReference type="Gene3D" id="2.30.29.30">
    <property type="entry name" value="Pleckstrin-homology domain (PH domain)/Phosphotyrosine-binding domain (PTB)"/>
    <property type="match status" value="1"/>
</dbReference>
<organism evidence="3 4">
    <name type="scientific">Strongyloides venezuelensis</name>
    <name type="common">Threadworm</name>
    <dbReference type="NCBI Taxonomy" id="75913"/>
    <lineage>
        <taxon>Eukaryota</taxon>
        <taxon>Metazoa</taxon>
        <taxon>Ecdysozoa</taxon>
        <taxon>Nematoda</taxon>
        <taxon>Chromadorea</taxon>
        <taxon>Rhabditida</taxon>
        <taxon>Tylenchina</taxon>
        <taxon>Panagrolaimomorpha</taxon>
        <taxon>Strongyloidoidea</taxon>
        <taxon>Strongyloididae</taxon>
        <taxon>Strongyloides</taxon>
    </lineage>
</organism>
<dbReference type="InterPro" id="IPR024574">
    <property type="entry name" value="ELMO_ARM"/>
</dbReference>
<dbReference type="InterPro" id="IPR011993">
    <property type="entry name" value="PH-like_dom_sf"/>
</dbReference>
<sequence length="821" mass="94693">MIGKGLNPIDIRLPQSVVKGAVKLDPSISNYLVKPFKFPTDPRNLSCYVQYDKSTDTIAEFLKNVTRQLELPEVDDVDSYSLMFEDNGVFVSEERVDMLKQGFILMLTASPGNYVQFVEKALETGSEYSQETLKTLQLMERLAKDKVFLEAYEKVSGMEKIILYIKSGKFSQNGISLSSLFNIFLTLMSTLEGQNPDKAKFYWYGLGNDFISEVASHISGRTKLESNESLTASLNVIDFILKKCQNSQLCQLQREVPFESLIMHLEKSDKRIPVSILNLMSSLYWVADETLKVDILQILKNNAFRSMICKLLKRQDSITVDSELAKPLLKLQDIIMSDLSAKALKKPTDVEIEIIRNMESLNPCIFDGNIYHVSPSKSSLTTTTFGVDEDDISTSSFSDVFPTLVIDWSEFTDLVTKTPPGLLVLEAILYFDEKYPQLLRDINTENIVWQETSSWPFPIVSVYLVSIIIDLFSIIPNKPDNSEIISKLCDKFKRSSTLSRDSNETVTRENKLHLIFFTVESPFHELFALSVRLFRRTWREMHASHEDVIKVLKVVKEQLERSLDSSLLSIKEYDNNLQKYSYYQMQKIWELERFEKDQSELQSDAIRHLTPKIRLEMEKLVKQNRKNEMKKGCVFFKVPKDKTNVKITSLGYWLWKLDRNERFLWYQEVDNDNCLEMDMKKAQKIPVMEITSCIFEESYAEYMLSTYGRKATFKIPSRGIGICINGSKDPDYNIALNNQKVVNIWIDGLNSLLHDKLITAESIVEVKKLADFDVKVRLMYIDRLPEIRECEIGSKLERVVPPPPSDLSWIPTNSNDRVRDF</sequence>
<dbReference type="GO" id="GO:0048870">
    <property type="term" value="P:cell motility"/>
    <property type="evidence" value="ECO:0007669"/>
    <property type="project" value="TreeGrafter"/>
</dbReference>
<dbReference type="InterPro" id="IPR001849">
    <property type="entry name" value="PH_domain"/>
</dbReference>
<evidence type="ECO:0000256" key="1">
    <source>
        <dbReference type="ARBA" id="ARBA00024863"/>
    </source>
</evidence>
<proteinExistence type="predicted"/>
<accession>A0A0K0G251</accession>
<dbReference type="AlphaFoldDB" id="A0A0K0G251"/>
<dbReference type="STRING" id="75913.A0A0K0G251"/>
<dbReference type="GO" id="GO:0005886">
    <property type="term" value="C:plasma membrane"/>
    <property type="evidence" value="ECO:0007669"/>
    <property type="project" value="TreeGrafter"/>
</dbReference>
<dbReference type="PANTHER" id="PTHR12771:SF56">
    <property type="entry name" value="CED-12"/>
    <property type="match status" value="1"/>
</dbReference>